<protein>
    <submittedName>
        <fullName evidence="2">Uncharacterized protein</fullName>
    </submittedName>
</protein>
<feature type="compositionally biased region" description="Acidic residues" evidence="1">
    <location>
        <begin position="268"/>
        <end position="282"/>
    </location>
</feature>
<accession>E4XHE3</accession>
<name>E4XHE3_OIKDI</name>
<feature type="compositionally biased region" description="Basic and acidic residues" evidence="1">
    <location>
        <begin position="243"/>
        <end position="267"/>
    </location>
</feature>
<organism evidence="2">
    <name type="scientific">Oikopleura dioica</name>
    <name type="common">Tunicate</name>
    <dbReference type="NCBI Taxonomy" id="34765"/>
    <lineage>
        <taxon>Eukaryota</taxon>
        <taxon>Metazoa</taxon>
        <taxon>Chordata</taxon>
        <taxon>Tunicata</taxon>
        <taxon>Appendicularia</taxon>
        <taxon>Copelata</taxon>
        <taxon>Oikopleuridae</taxon>
        <taxon>Oikopleura</taxon>
    </lineage>
</organism>
<dbReference type="Proteomes" id="UP000001307">
    <property type="component" value="Unassembled WGS sequence"/>
</dbReference>
<feature type="compositionally biased region" description="Acidic residues" evidence="1">
    <location>
        <begin position="225"/>
        <end position="236"/>
    </location>
</feature>
<dbReference type="InterPro" id="IPR002056">
    <property type="entry name" value="MAS20"/>
</dbReference>
<keyword evidence="3" id="KW-1185">Reference proteome</keyword>
<dbReference type="GO" id="GO:0006886">
    <property type="term" value="P:intracellular protein transport"/>
    <property type="evidence" value="ECO:0007669"/>
    <property type="project" value="InterPro"/>
</dbReference>
<reference evidence="2" key="1">
    <citation type="journal article" date="2010" name="Science">
        <title>Plasticity of animal genome architecture unmasked by rapid evolution of a pelagic tunicate.</title>
        <authorList>
            <person name="Denoeud F."/>
            <person name="Henriet S."/>
            <person name="Mungpakdee S."/>
            <person name="Aury J.M."/>
            <person name="Da Silva C."/>
            <person name="Brinkmann H."/>
            <person name="Mikhaleva J."/>
            <person name="Olsen L.C."/>
            <person name="Jubin C."/>
            <person name="Canestro C."/>
            <person name="Bouquet J.M."/>
            <person name="Danks G."/>
            <person name="Poulain J."/>
            <person name="Campsteijn C."/>
            <person name="Adamski M."/>
            <person name="Cross I."/>
            <person name="Yadetie F."/>
            <person name="Muffato M."/>
            <person name="Louis A."/>
            <person name="Butcher S."/>
            <person name="Tsagkogeorga G."/>
            <person name="Konrad A."/>
            <person name="Singh S."/>
            <person name="Jensen M.F."/>
            <person name="Cong E.H."/>
            <person name="Eikeseth-Otteraa H."/>
            <person name="Noel B."/>
            <person name="Anthouard V."/>
            <person name="Porcel B.M."/>
            <person name="Kachouri-Lafond R."/>
            <person name="Nishino A."/>
            <person name="Ugolini M."/>
            <person name="Chourrout P."/>
            <person name="Nishida H."/>
            <person name="Aasland R."/>
            <person name="Huzurbazar S."/>
            <person name="Westhof E."/>
            <person name="Delsuc F."/>
            <person name="Lehrach H."/>
            <person name="Reinhardt R."/>
            <person name="Weissenbach J."/>
            <person name="Roy S.W."/>
            <person name="Artiguenave F."/>
            <person name="Postlethwait J.H."/>
            <person name="Manak J.R."/>
            <person name="Thompson E.M."/>
            <person name="Jaillon O."/>
            <person name="Du Pasquier L."/>
            <person name="Boudinot P."/>
            <person name="Liberles D.A."/>
            <person name="Volff J.N."/>
            <person name="Philippe H."/>
            <person name="Lenhard B."/>
            <person name="Roest Crollius H."/>
            <person name="Wincker P."/>
            <person name="Chourrout D."/>
        </authorList>
    </citation>
    <scope>NUCLEOTIDE SEQUENCE [LARGE SCALE GENOMIC DNA]</scope>
</reference>
<dbReference type="Pfam" id="PF02064">
    <property type="entry name" value="MAS20"/>
    <property type="match status" value="1"/>
</dbReference>
<evidence type="ECO:0000313" key="2">
    <source>
        <dbReference type="EMBL" id="CBY10091.1"/>
    </source>
</evidence>
<feature type="compositionally biased region" description="Acidic residues" evidence="1">
    <location>
        <begin position="320"/>
        <end position="329"/>
    </location>
</feature>
<feature type="compositionally biased region" description="Polar residues" evidence="1">
    <location>
        <begin position="341"/>
        <end position="352"/>
    </location>
</feature>
<dbReference type="GO" id="GO:0006605">
    <property type="term" value="P:protein targeting"/>
    <property type="evidence" value="ECO:0007669"/>
    <property type="project" value="InterPro"/>
</dbReference>
<dbReference type="AlphaFoldDB" id="E4XHE3"/>
<sequence length="363" mass="39336">MVMSSLIAPAAAGALSAVLGTKALKSGYHDLGVVFYAGTAVSIYFCVHDYKRRSADDYKTNLVARRRAEFDEKNTPYVVKLISSLNAQISMEGDNFKFMINPMLQQQLVMREVQTGETLLGQGDKTKALERFSCAAVLSSLAGPVSKGENLIATVSRMLPDLAAVLQKQFVADYDATKAHLRKLVASQPPAQPALTREEMIATLKAAPAAVPAATVPAAVDTLEEDSIDDSDEEKEDIQVPEPKTEAKVEEKVEKVADEVVKESKEEAVEEPAATEEPEIEEPAAPFVEEIQVPVVAAAPVEQVAEVAQVVQEVEKVEEATAEPVDELVEPMSTPEILTDSAFQEQPTSVKENSPHMDDEDLE</sequence>
<dbReference type="GO" id="GO:0005742">
    <property type="term" value="C:mitochondrial outer membrane translocase complex"/>
    <property type="evidence" value="ECO:0007669"/>
    <property type="project" value="InterPro"/>
</dbReference>
<evidence type="ECO:0000313" key="3">
    <source>
        <dbReference type="Proteomes" id="UP000001307"/>
    </source>
</evidence>
<dbReference type="InParanoid" id="E4XHE3"/>
<gene>
    <name evidence="2" type="ORF">GSOID_T00010917001</name>
</gene>
<feature type="region of interest" description="Disordered" evidence="1">
    <location>
        <begin position="225"/>
        <end position="285"/>
    </location>
</feature>
<dbReference type="EMBL" id="FN653051">
    <property type="protein sequence ID" value="CBY10091.1"/>
    <property type="molecule type" value="Genomic_DNA"/>
</dbReference>
<feature type="region of interest" description="Disordered" evidence="1">
    <location>
        <begin position="318"/>
        <end position="363"/>
    </location>
</feature>
<proteinExistence type="predicted"/>
<dbReference type="OrthoDB" id="2154253at2759"/>
<evidence type="ECO:0000256" key="1">
    <source>
        <dbReference type="SAM" id="MobiDB-lite"/>
    </source>
</evidence>